<evidence type="ECO:0000313" key="6">
    <source>
        <dbReference type="EMBL" id="KAJ5223442.1"/>
    </source>
</evidence>
<dbReference type="Pfam" id="PF06058">
    <property type="entry name" value="DCP1"/>
    <property type="match status" value="1"/>
</dbReference>
<dbReference type="GO" id="GO:0000290">
    <property type="term" value="P:deadenylation-dependent decapping of nuclear-transcribed mRNA"/>
    <property type="evidence" value="ECO:0007669"/>
    <property type="project" value="InterPro"/>
</dbReference>
<dbReference type="GO" id="GO:0008047">
    <property type="term" value="F:enzyme activator activity"/>
    <property type="evidence" value="ECO:0007669"/>
    <property type="project" value="InterPro"/>
</dbReference>
<evidence type="ECO:0000256" key="2">
    <source>
        <dbReference type="ARBA" id="ARBA00008778"/>
    </source>
</evidence>
<evidence type="ECO:0000256" key="3">
    <source>
        <dbReference type="ARBA" id="ARBA00022490"/>
    </source>
</evidence>
<dbReference type="PANTHER" id="PTHR16290">
    <property type="entry name" value="TRANSCRIPTION FACTOR SMIF DECAPPING ENZYME DCP1"/>
    <property type="match status" value="1"/>
</dbReference>
<feature type="region of interest" description="Disordered" evidence="5">
    <location>
        <begin position="245"/>
        <end position="278"/>
    </location>
</feature>
<dbReference type="RefSeq" id="XP_058327625.1">
    <property type="nucleotide sequence ID" value="XM_058477280.1"/>
</dbReference>
<dbReference type="InterPro" id="IPR011993">
    <property type="entry name" value="PH-like_dom_sf"/>
</dbReference>
<keyword evidence="4" id="KW-0507">mRNA processing</keyword>
<feature type="compositionally biased region" description="Basic residues" evidence="5">
    <location>
        <begin position="1"/>
        <end position="10"/>
    </location>
</feature>
<evidence type="ECO:0000256" key="5">
    <source>
        <dbReference type="SAM" id="MobiDB-lite"/>
    </source>
</evidence>
<accession>A0A9W9THV1</accession>
<keyword evidence="3" id="KW-0963">Cytoplasm</keyword>
<dbReference type="AlphaFoldDB" id="A0A9W9THV1"/>
<feature type="region of interest" description="Disordered" evidence="5">
    <location>
        <begin position="194"/>
        <end position="227"/>
    </location>
</feature>
<name>A0A9W9THV1_9EURO</name>
<dbReference type="GO" id="GO:0006397">
    <property type="term" value="P:mRNA processing"/>
    <property type="evidence" value="ECO:0007669"/>
    <property type="project" value="UniProtKB-KW"/>
</dbReference>
<feature type="region of interest" description="Disordered" evidence="5">
    <location>
        <begin position="1"/>
        <end position="38"/>
    </location>
</feature>
<dbReference type="EMBL" id="JAPQKS010000006">
    <property type="protein sequence ID" value="KAJ5223442.1"/>
    <property type="molecule type" value="Genomic_DNA"/>
</dbReference>
<evidence type="ECO:0000313" key="7">
    <source>
        <dbReference type="Proteomes" id="UP001150941"/>
    </source>
</evidence>
<dbReference type="GO" id="GO:0000932">
    <property type="term" value="C:P-body"/>
    <property type="evidence" value="ECO:0007669"/>
    <property type="project" value="TreeGrafter"/>
</dbReference>
<dbReference type="SUPFAM" id="SSF50729">
    <property type="entry name" value="PH domain-like"/>
    <property type="match status" value="1"/>
</dbReference>
<comment type="similarity">
    <text evidence="2">Belongs to the DCP1 family.</text>
</comment>
<dbReference type="Proteomes" id="UP001150941">
    <property type="component" value="Unassembled WGS sequence"/>
</dbReference>
<dbReference type="GeneID" id="83204583"/>
<keyword evidence="7" id="KW-1185">Reference proteome</keyword>
<evidence type="ECO:0000256" key="4">
    <source>
        <dbReference type="ARBA" id="ARBA00022664"/>
    </source>
</evidence>
<reference evidence="6" key="2">
    <citation type="journal article" date="2023" name="IMA Fungus">
        <title>Comparative genomic study of the Penicillium genus elucidates a diverse pangenome and 15 lateral gene transfer events.</title>
        <authorList>
            <person name="Petersen C."/>
            <person name="Sorensen T."/>
            <person name="Nielsen M.R."/>
            <person name="Sondergaard T.E."/>
            <person name="Sorensen J.L."/>
            <person name="Fitzpatrick D.A."/>
            <person name="Frisvad J.C."/>
            <person name="Nielsen K.L."/>
        </authorList>
    </citation>
    <scope>NUCLEOTIDE SEQUENCE</scope>
    <source>
        <strain evidence="6">IBT 19713</strain>
    </source>
</reference>
<sequence>MASKKARRNNNHSNNHNHTDYESDTAYISDMPTQPAPKLRSNEELNLSVLRRHNPSITNVLSLANYAVIYIFSPSTRSWEKTGIEGSLFVCALEPGSLGEERYSAFVLNRRGLENFDLQLLDRENVELTEEYVILKDDDSANQGSTPANPGSTRIYGIWIYSEPPPNSTAEMRTINANLILECATRAGESAKLAKQHAEAMGQSSLHSAATAADTQAPPEEVQSSVPMGRTISLKDLFGQQRAQDDGFTVHAHNEPPQQPPPPPQPHIQPQVQHQQGSDVLGDLFRRAGLFPGQQQ</sequence>
<proteinExistence type="inferred from homology"/>
<dbReference type="InterPro" id="IPR010334">
    <property type="entry name" value="Dcp1"/>
</dbReference>
<gene>
    <name evidence="6" type="ORF">N7468_007984</name>
</gene>
<comment type="caution">
    <text evidence="6">The sequence shown here is derived from an EMBL/GenBank/DDBJ whole genome shotgun (WGS) entry which is preliminary data.</text>
</comment>
<evidence type="ECO:0000256" key="1">
    <source>
        <dbReference type="ARBA" id="ARBA00004496"/>
    </source>
</evidence>
<dbReference type="GO" id="GO:0003729">
    <property type="term" value="F:mRNA binding"/>
    <property type="evidence" value="ECO:0007669"/>
    <property type="project" value="TreeGrafter"/>
</dbReference>
<protein>
    <submittedName>
        <fullName evidence="6">Dcp1-like decapping</fullName>
    </submittedName>
</protein>
<comment type="subcellular location">
    <subcellularLocation>
        <location evidence="1">Cytoplasm</location>
    </subcellularLocation>
</comment>
<dbReference type="GO" id="GO:0031087">
    <property type="term" value="P:deadenylation-independent decapping of nuclear-transcribed mRNA"/>
    <property type="evidence" value="ECO:0007669"/>
    <property type="project" value="TreeGrafter"/>
</dbReference>
<dbReference type="CDD" id="cd13182">
    <property type="entry name" value="EVH1-like_Dcp1"/>
    <property type="match status" value="1"/>
</dbReference>
<dbReference type="Gene3D" id="2.30.29.30">
    <property type="entry name" value="Pleckstrin-homology domain (PH domain)/Phosphotyrosine-binding domain (PTB)"/>
    <property type="match status" value="1"/>
</dbReference>
<feature type="compositionally biased region" description="Pro residues" evidence="5">
    <location>
        <begin position="257"/>
        <end position="267"/>
    </location>
</feature>
<dbReference type="OrthoDB" id="440673at2759"/>
<reference evidence="6" key="1">
    <citation type="submission" date="2022-11" db="EMBL/GenBank/DDBJ databases">
        <authorList>
            <person name="Petersen C."/>
        </authorList>
    </citation>
    <scope>NUCLEOTIDE SEQUENCE</scope>
    <source>
        <strain evidence="6">IBT 19713</strain>
    </source>
</reference>
<organism evidence="6 7">
    <name type="scientific">Penicillium chermesinum</name>
    <dbReference type="NCBI Taxonomy" id="63820"/>
    <lineage>
        <taxon>Eukaryota</taxon>
        <taxon>Fungi</taxon>
        <taxon>Dikarya</taxon>
        <taxon>Ascomycota</taxon>
        <taxon>Pezizomycotina</taxon>
        <taxon>Eurotiomycetes</taxon>
        <taxon>Eurotiomycetidae</taxon>
        <taxon>Eurotiales</taxon>
        <taxon>Aspergillaceae</taxon>
        <taxon>Penicillium</taxon>
    </lineage>
</organism>
<dbReference type="PANTHER" id="PTHR16290:SF0">
    <property type="entry name" value="DECAPPING PROTEIN 1, ISOFORM A"/>
    <property type="match status" value="1"/>
</dbReference>
<dbReference type="FunFam" id="2.30.29.30:FF:000444">
    <property type="entry name" value="Decapping enzyme Dcp1, putative"/>
    <property type="match status" value="1"/>
</dbReference>